<name>A0ABU3L7D3_9FLAO</name>
<sequence>MPLKMKNFKFMFLFTLLLLTSCSKDDEEKMEDAGGIGLISEEEFNAVLPPTYIQFNETYEKVVKSDKALLHDTSKLSRAIFDEIADANTSSEAPKSDDTDVFFDLSSSMTKAEWRLVLTSPLEAFNGIPSIQVSYDHAVMFYPCDEDVAFIGAKASALKHALWSALMLKNTNEEFAEKMSAARETLTKDKDLKAMNLHNNAFGIQLGSKFPEASEEQLLVLLLEQNYTMVKNGSNITDKLDALVFLKGKRQFDMVMEGSLSNPDSGAPWDIKINFSHCWNTVRGRFVMVRGEAL</sequence>
<reference evidence="2 3" key="1">
    <citation type="submission" date="2023-09" db="EMBL/GenBank/DDBJ databases">
        <title>Novel taxa isolated from Blanes Bay.</title>
        <authorList>
            <person name="Rey-Velasco X."/>
            <person name="Lucena T."/>
        </authorList>
    </citation>
    <scope>NUCLEOTIDE SEQUENCE [LARGE SCALE GENOMIC DNA]</scope>
    <source>
        <strain evidence="2 3">S334</strain>
    </source>
</reference>
<accession>A0ABU3L7D3</accession>
<evidence type="ECO:0000313" key="3">
    <source>
        <dbReference type="Proteomes" id="UP001250656"/>
    </source>
</evidence>
<dbReference type="EMBL" id="JAVTTP010000001">
    <property type="protein sequence ID" value="MDT7828972.1"/>
    <property type="molecule type" value="Genomic_DNA"/>
</dbReference>
<organism evidence="2 3">
    <name type="scientific">Pricia mediterranea</name>
    <dbReference type="NCBI Taxonomy" id="3076079"/>
    <lineage>
        <taxon>Bacteria</taxon>
        <taxon>Pseudomonadati</taxon>
        <taxon>Bacteroidota</taxon>
        <taxon>Flavobacteriia</taxon>
        <taxon>Flavobacteriales</taxon>
        <taxon>Flavobacteriaceae</taxon>
        <taxon>Pricia</taxon>
    </lineage>
</organism>
<protein>
    <recommendedName>
        <fullName evidence="1">DUF6973 domain-containing protein</fullName>
    </recommendedName>
</protein>
<dbReference type="PROSITE" id="PS51257">
    <property type="entry name" value="PROKAR_LIPOPROTEIN"/>
    <property type="match status" value="1"/>
</dbReference>
<keyword evidence="3" id="KW-1185">Reference proteome</keyword>
<gene>
    <name evidence="2" type="ORF">RQM65_09890</name>
</gene>
<proteinExistence type="predicted"/>
<dbReference type="RefSeq" id="WP_314014611.1">
    <property type="nucleotide sequence ID" value="NZ_JAVTTP010000001.1"/>
</dbReference>
<comment type="caution">
    <text evidence="2">The sequence shown here is derived from an EMBL/GenBank/DDBJ whole genome shotgun (WGS) entry which is preliminary data.</text>
</comment>
<evidence type="ECO:0000259" key="1">
    <source>
        <dbReference type="Pfam" id="PF22322"/>
    </source>
</evidence>
<dbReference type="InterPro" id="IPR054246">
    <property type="entry name" value="DUF6973"/>
</dbReference>
<evidence type="ECO:0000313" key="2">
    <source>
        <dbReference type="EMBL" id="MDT7828972.1"/>
    </source>
</evidence>
<dbReference type="Proteomes" id="UP001250656">
    <property type="component" value="Unassembled WGS sequence"/>
</dbReference>
<dbReference type="Pfam" id="PF22322">
    <property type="entry name" value="DUF6973"/>
    <property type="match status" value="1"/>
</dbReference>
<feature type="domain" description="DUF6973" evidence="1">
    <location>
        <begin position="122"/>
        <end position="225"/>
    </location>
</feature>